<comment type="caution">
    <text evidence="1">The sequence shown here is derived from an EMBL/GenBank/DDBJ whole genome shotgun (WGS) entry which is preliminary data.</text>
</comment>
<proteinExistence type="predicted"/>
<dbReference type="RefSeq" id="WP_248938652.1">
    <property type="nucleotide sequence ID" value="NZ_JAKIKS010000005.1"/>
</dbReference>
<gene>
    <name evidence="1" type="ORF">L2764_02420</name>
</gene>
<evidence type="ECO:0000313" key="1">
    <source>
        <dbReference type="EMBL" id="MCL1123364.1"/>
    </source>
</evidence>
<dbReference type="EMBL" id="JAKIKS010000005">
    <property type="protein sequence ID" value="MCL1123364.1"/>
    <property type="molecule type" value="Genomic_DNA"/>
</dbReference>
<protein>
    <submittedName>
        <fullName evidence="1">Uncharacterized protein</fullName>
    </submittedName>
</protein>
<dbReference type="Proteomes" id="UP001203423">
    <property type="component" value="Unassembled WGS sequence"/>
</dbReference>
<name>A0ABT0L6P4_9GAMM</name>
<accession>A0ABT0L6P4</accession>
<organism evidence="1 2">
    <name type="scientific">Shewanella surugensis</name>
    <dbReference type="NCBI Taxonomy" id="212020"/>
    <lineage>
        <taxon>Bacteria</taxon>
        <taxon>Pseudomonadati</taxon>
        <taxon>Pseudomonadota</taxon>
        <taxon>Gammaproteobacteria</taxon>
        <taxon>Alteromonadales</taxon>
        <taxon>Shewanellaceae</taxon>
        <taxon>Shewanella</taxon>
    </lineage>
</organism>
<sequence length="152" mass="16925">MDIFEQSLAALNVDIHFNHEGCFTCTLKGEDGGSGLNLFVYKHVQQVSLSLIMMGQTDIPEKGSHALLMQLGERAMSPLNEGLGVGILPNTQRISVYKKVTLLDKPLGYVMDNINQLIAELELWDRYLLGDETVFQSSQPNSHARPRLQVLV</sequence>
<keyword evidence="2" id="KW-1185">Reference proteome</keyword>
<evidence type="ECO:0000313" key="2">
    <source>
        <dbReference type="Proteomes" id="UP001203423"/>
    </source>
</evidence>
<reference evidence="1 2" key="1">
    <citation type="submission" date="2022-01" db="EMBL/GenBank/DDBJ databases">
        <title>Whole genome-based taxonomy of the Shewanellaceae.</title>
        <authorList>
            <person name="Martin-Rodriguez A.J."/>
        </authorList>
    </citation>
    <scope>NUCLEOTIDE SEQUENCE [LARGE SCALE GENOMIC DNA]</scope>
    <source>
        <strain evidence="1 2">DSM 17177</strain>
    </source>
</reference>